<sequence>MNTMNRNKQVCLAIVTGVAFFFVIVFLVFVNDTSLLLQKSSALIKLSFSRTQSSTHFVCPMRGEKWIVITSIFYPTLAIHKFLNLTTHWNLIVIGDRKTPHDWLSRLYADRSRILFLPIDEQSSLGYSILNYLPQGSYARKNIGYLVAIACGARIIFESDDDNLLETNDIGILPKISDSQTVPWIAFRRQRSPFINIYGSFGHPHIWPRGFPIDELRNVTEDGWHSVRRNQGNMIHAYIQQYLADLDPDVDALYRLAHPLSIGRIKFDQDQPPIALQPFTFSPYNTQNTVTHYEAFWGLYLPVTTTFRVCDIWRGFWAQRLLWDIGGRLVFGTATVKQVRNSHSYIKDMDEEHQLYHQSGSFVRFLASWSSSLPSIAKRIAQLARDIAQAGFWHSKEIDIIDAWLTDLRSVGYSFPSIISTASPNPVIQKRAAVCVTGTAECINKVWAQTDVNLRNRLHGDIDTFLFLSSSSPNRSLPLIPLATRLKRARSYKNTTVTILYEDRVIDTDIPADCPPQYRLSRHNTYSDSYYFQQLWALAECYNFVKDYEKRSNVKYQLFIHARADVVPQMPSNFDRKGALNVNTTLLILRNRYFPALHNGLVLGPIKFMYHYMTRWYSLGPCLLESMQHSEASLLIYLKRFTKIRIDRISTDRANAISYEPNICHENNNYS</sequence>
<dbReference type="PANTHER" id="PTHR31362:SF0">
    <property type="entry name" value="EXOSTOSIN DOMAIN-CONTAINING PROTEIN-RELATED"/>
    <property type="match status" value="1"/>
</dbReference>
<comment type="caution">
    <text evidence="2">The sequence shown here is derived from an EMBL/GenBank/DDBJ whole genome shotgun (WGS) entry which is preliminary data.</text>
</comment>
<accession>A0A816T6R4</accession>
<dbReference type="EMBL" id="CAJNRF010007627">
    <property type="protein sequence ID" value="CAF2093297.1"/>
    <property type="molecule type" value="Genomic_DNA"/>
</dbReference>
<gene>
    <name evidence="2" type="ORF">WKI299_LOCUS18697</name>
</gene>
<organism evidence="2 3">
    <name type="scientific">Rotaria magnacalcarata</name>
    <dbReference type="NCBI Taxonomy" id="392030"/>
    <lineage>
        <taxon>Eukaryota</taxon>
        <taxon>Metazoa</taxon>
        <taxon>Spiralia</taxon>
        <taxon>Gnathifera</taxon>
        <taxon>Rotifera</taxon>
        <taxon>Eurotatoria</taxon>
        <taxon>Bdelloidea</taxon>
        <taxon>Philodinida</taxon>
        <taxon>Philodinidae</taxon>
        <taxon>Rotaria</taxon>
    </lineage>
</organism>
<dbReference type="Pfam" id="PF03385">
    <property type="entry name" value="STELLO"/>
    <property type="match status" value="1"/>
</dbReference>
<evidence type="ECO:0000313" key="3">
    <source>
        <dbReference type="Proteomes" id="UP000663856"/>
    </source>
</evidence>
<name>A0A816T6R4_9BILA</name>
<proteinExistence type="predicted"/>
<evidence type="ECO:0000313" key="2">
    <source>
        <dbReference type="EMBL" id="CAF2093297.1"/>
    </source>
</evidence>
<protein>
    <submittedName>
        <fullName evidence="2">Uncharacterized protein</fullName>
    </submittedName>
</protein>
<keyword evidence="1" id="KW-0472">Membrane</keyword>
<dbReference type="Proteomes" id="UP000663856">
    <property type="component" value="Unassembled WGS sequence"/>
</dbReference>
<dbReference type="PANTHER" id="PTHR31362">
    <property type="entry name" value="GLYCOSYLTRANSFERASE STELLO1-RELATED"/>
    <property type="match status" value="1"/>
</dbReference>
<keyword evidence="1" id="KW-1133">Transmembrane helix</keyword>
<dbReference type="InterPro" id="IPR005049">
    <property type="entry name" value="STL-like"/>
</dbReference>
<feature type="transmembrane region" description="Helical" evidence="1">
    <location>
        <begin position="12"/>
        <end position="30"/>
    </location>
</feature>
<evidence type="ECO:0000256" key="1">
    <source>
        <dbReference type="SAM" id="Phobius"/>
    </source>
</evidence>
<reference evidence="2" key="1">
    <citation type="submission" date="2021-02" db="EMBL/GenBank/DDBJ databases">
        <authorList>
            <person name="Nowell W R."/>
        </authorList>
    </citation>
    <scope>NUCLEOTIDE SEQUENCE</scope>
</reference>
<dbReference type="AlphaFoldDB" id="A0A816T6R4"/>
<keyword evidence="1" id="KW-0812">Transmembrane</keyword>